<reference evidence="1 2" key="1">
    <citation type="submission" date="2017-12" db="EMBL/GenBank/DDBJ databases">
        <title>Integrating genomic resources of turbot (Scophthalmus maximus) in depth evaluation of genetic and physical mapping variation across individuals.</title>
        <authorList>
            <person name="Martinez P."/>
        </authorList>
    </citation>
    <scope>NUCLEOTIDE SEQUENCE [LARGE SCALE GENOMIC DNA]</scope>
</reference>
<dbReference type="Proteomes" id="UP000246464">
    <property type="component" value="Chromosome 16"/>
</dbReference>
<protein>
    <submittedName>
        <fullName evidence="1">Uncharacterized protein</fullName>
    </submittedName>
</protein>
<proteinExistence type="predicted"/>
<dbReference type="AlphaFoldDB" id="A0A2U9CGR1"/>
<keyword evidence="2" id="KW-1185">Reference proteome</keyword>
<organism evidence="1 2">
    <name type="scientific">Scophthalmus maximus</name>
    <name type="common">Turbot</name>
    <name type="synonym">Psetta maxima</name>
    <dbReference type="NCBI Taxonomy" id="52904"/>
    <lineage>
        <taxon>Eukaryota</taxon>
        <taxon>Metazoa</taxon>
        <taxon>Chordata</taxon>
        <taxon>Craniata</taxon>
        <taxon>Vertebrata</taxon>
        <taxon>Euteleostomi</taxon>
        <taxon>Actinopterygii</taxon>
        <taxon>Neopterygii</taxon>
        <taxon>Teleostei</taxon>
        <taxon>Neoteleostei</taxon>
        <taxon>Acanthomorphata</taxon>
        <taxon>Carangaria</taxon>
        <taxon>Pleuronectiformes</taxon>
        <taxon>Pleuronectoidei</taxon>
        <taxon>Scophthalmidae</taxon>
        <taxon>Scophthalmus</taxon>
    </lineage>
</organism>
<evidence type="ECO:0000313" key="2">
    <source>
        <dbReference type="Proteomes" id="UP000246464"/>
    </source>
</evidence>
<dbReference type="EMBL" id="CP026258">
    <property type="protein sequence ID" value="AWP15804.1"/>
    <property type="molecule type" value="Genomic_DNA"/>
</dbReference>
<accession>A0A2U9CGR1</accession>
<sequence length="79" mass="8414">MNHATRADERTGGARLCRTVVGPLYPMSTDTHVDAVAVTGLHDDVIVVTGLSAAGLRNKRAEIMRNVLRKPTGPCFGVV</sequence>
<name>A0A2U9CGR1_SCOMX</name>
<evidence type="ECO:0000313" key="1">
    <source>
        <dbReference type="EMBL" id="AWP15804.1"/>
    </source>
</evidence>
<gene>
    <name evidence="1" type="ORF">SMAX5B_005309</name>
</gene>